<gene>
    <name evidence="2" type="ORF">SAMN04490220_1149</name>
</gene>
<evidence type="ECO:0000313" key="3">
    <source>
        <dbReference type="Proteomes" id="UP000183407"/>
    </source>
</evidence>
<feature type="compositionally biased region" description="Low complexity" evidence="1">
    <location>
        <begin position="219"/>
        <end position="241"/>
    </location>
</feature>
<sequence>MHLDAVAYIHRSSPSVRGPAVSAGQRFIRRISRRSGESSSLRRPGIGGPYPCPMSADPGSIRADGHQALPNLAVQDASADPHIITAAARTGTDIELRIHTSVAPFDVTAEEWFPAAAGFAVTVIVHTVDAQTGAPRYLQSTEAAEWARAIFSTVDSAHGYFLRHRQPSTRAARIPPLPRHRPSGDSRSSAGDHLPALPTIGHRRQSRDHHSHDGLTRQAGPEAGPRSAGAASSAVRSARPPKGATLKSRPRCSLMQFLHPSRSDPPTAGRRCPTREDDALGRNRDG</sequence>
<dbReference type="AlphaFoldDB" id="A0A1H4QXU4"/>
<evidence type="ECO:0000256" key="1">
    <source>
        <dbReference type="SAM" id="MobiDB-lite"/>
    </source>
</evidence>
<feature type="region of interest" description="Disordered" evidence="1">
    <location>
        <begin position="166"/>
        <end position="286"/>
    </location>
</feature>
<accession>A0A1H4QXU4</accession>
<name>A0A1H4QXU4_RHOJO</name>
<feature type="compositionally biased region" description="Basic and acidic residues" evidence="1">
    <location>
        <begin position="273"/>
        <end position="286"/>
    </location>
</feature>
<reference evidence="3" key="1">
    <citation type="submission" date="2016-10" db="EMBL/GenBank/DDBJ databases">
        <authorList>
            <person name="Varghese N."/>
        </authorList>
    </citation>
    <scope>NUCLEOTIDE SEQUENCE [LARGE SCALE GENOMIC DNA]</scope>
    <source>
        <strain evidence="3">DSM 44719</strain>
    </source>
</reference>
<proteinExistence type="predicted"/>
<protein>
    <submittedName>
        <fullName evidence="2">Uncharacterized protein</fullName>
    </submittedName>
</protein>
<dbReference type="Proteomes" id="UP000183407">
    <property type="component" value="Unassembled WGS sequence"/>
</dbReference>
<dbReference type="EMBL" id="FNTL01000004">
    <property type="protein sequence ID" value="SEC24445.1"/>
    <property type="molecule type" value="Genomic_DNA"/>
</dbReference>
<evidence type="ECO:0000313" key="2">
    <source>
        <dbReference type="EMBL" id="SEC24445.1"/>
    </source>
</evidence>
<organism evidence="2 3">
    <name type="scientific">Rhodococcus jostii</name>
    <dbReference type="NCBI Taxonomy" id="132919"/>
    <lineage>
        <taxon>Bacteria</taxon>
        <taxon>Bacillati</taxon>
        <taxon>Actinomycetota</taxon>
        <taxon>Actinomycetes</taxon>
        <taxon>Mycobacteriales</taxon>
        <taxon>Nocardiaceae</taxon>
        <taxon>Rhodococcus</taxon>
    </lineage>
</organism>